<evidence type="ECO:0000313" key="2">
    <source>
        <dbReference type="Proteomes" id="UP000181976"/>
    </source>
</evidence>
<sequence length="40" mass="4844">MISRISYKHDSYRLHGIRPRKKYMKQTYPSDIYQIIADLG</sequence>
<dbReference type="EMBL" id="FONA01000011">
    <property type="protein sequence ID" value="SFE43627.1"/>
    <property type="molecule type" value="Genomic_DNA"/>
</dbReference>
<protein>
    <submittedName>
        <fullName evidence="1">Uncharacterized protein</fullName>
    </submittedName>
</protein>
<evidence type="ECO:0000313" key="1">
    <source>
        <dbReference type="EMBL" id="SFE43627.1"/>
    </source>
</evidence>
<keyword evidence="2" id="KW-1185">Reference proteome</keyword>
<dbReference type="AlphaFoldDB" id="A0A1I2AIS7"/>
<accession>A0A1I2AIS7</accession>
<gene>
    <name evidence="1" type="ORF">SAMN05444380_11172</name>
</gene>
<proteinExistence type="predicted"/>
<dbReference type="Proteomes" id="UP000181976">
    <property type="component" value="Unassembled WGS sequence"/>
</dbReference>
<reference evidence="1 2" key="1">
    <citation type="submission" date="2016-10" db="EMBL/GenBank/DDBJ databases">
        <authorList>
            <person name="de Groot N.N."/>
        </authorList>
    </citation>
    <scope>NUCLEOTIDE SEQUENCE [LARGE SCALE GENOMIC DNA]</scope>
    <source>
        <strain evidence="1 2">DSM 19012</strain>
    </source>
</reference>
<name>A0A1I2AIS7_9BACT</name>
<organism evidence="1 2">
    <name type="scientific">Thermophagus xiamenensis</name>
    <dbReference type="NCBI Taxonomy" id="385682"/>
    <lineage>
        <taxon>Bacteria</taxon>
        <taxon>Pseudomonadati</taxon>
        <taxon>Bacteroidota</taxon>
        <taxon>Bacteroidia</taxon>
        <taxon>Marinilabiliales</taxon>
        <taxon>Marinilabiliaceae</taxon>
        <taxon>Thermophagus</taxon>
    </lineage>
</organism>
<dbReference type="STRING" id="385682.SAMN05444380_11172"/>
<dbReference type="InParanoid" id="A0A1I2AIS7"/>